<name>A0ABS0LSQ5_9LACT</name>
<evidence type="ECO:0000256" key="4">
    <source>
        <dbReference type="PIRNR" id="PIRNR006078"/>
    </source>
</evidence>
<dbReference type="SUPFAM" id="SSF110738">
    <property type="entry name" value="Glycerate kinase I"/>
    <property type="match status" value="1"/>
</dbReference>
<dbReference type="Gene3D" id="3.90.1510.10">
    <property type="entry name" value="Glycerate kinase, domain 2"/>
    <property type="match status" value="1"/>
</dbReference>
<dbReference type="InterPro" id="IPR018197">
    <property type="entry name" value="Glycerate_kinase_RE-like"/>
</dbReference>
<dbReference type="InterPro" id="IPR004381">
    <property type="entry name" value="Glycerate_kinase"/>
</dbReference>
<evidence type="ECO:0000256" key="2">
    <source>
        <dbReference type="ARBA" id="ARBA00022679"/>
    </source>
</evidence>
<sequence>MKIVIASDSFKEACSAKEACQAIEKGVRQVFSEAEVELVPMADGGEGTTEALVDASGGQYCSTKVKGPLGKEIEAQYGLLGDGKTAVIEMAAASGIQLIDRQDRNPLITSTFGTGQLIADCLDKGITKIILGIGGSATNDGGAGMAQALGYRLLDPVGEEIGLGGGSLDRLSEIDSSKVHPRLAECQIQVACDVTNPLCGEEGASAVFGPQKGADPEMVVRLDQNLRHFAKIIEETFDKKVDQIPGSGAAGGLGAGLLAFTNAHLQPGVEIVIETVKLREKMQNADYCFTGEGQIDFQTQYGKTPFGVMKTAKETAPQMKVIALAGSVGKGIEDLYTLGFDCVLSITPGASELSDLLRDTEANLVDTTAALCHLLN</sequence>
<keyword evidence="6" id="KW-1185">Reference proteome</keyword>
<dbReference type="PANTHER" id="PTHR21599:SF0">
    <property type="entry name" value="GLYCERATE KINASE"/>
    <property type="match status" value="1"/>
</dbReference>
<dbReference type="Gene3D" id="3.40.50.10350">
    <property type="entry name" value="Glycerate kinase, domain 1"/>
    <property type="match status" value="1"/>
</dbReference>
<comment type="caution">
    <text evidence="5">The sequence shown here is derived from an EMBL/GenBank/DDBJ whole genome shotgun (WGS) entry which is preliminary data.</text>
</comment>
<accession>A0ABS0LSQ5</accession>
<evidence type="ECO:0000313" key="5">
    <source>
        <dbReference type="EMBL" id="MBG9987164.1"/>
    </source>
</evidence>
<comment type="similarity">
    <text evidence="1 4">Belongs to the glycerate kinase type-1 family.</text>
</comment>
<protein>
    <submittedName>
        <fullName evidence="5">Glycerate kinase</fullName>
    </submittedName>
</protein>
<proteinExistence type="inferred from homology"/>
<reference evidence="5 6" key="1">
    <citation type="submission" date="2020-07" db="EMBL/GenBank/DDBJ databases">
        <title>Facklamia lactis sp. nov., isolated from raw milk.</title>
        <authorList>
            <person name="Doll E.V."/>
            <person name="Huptas C."/>
            <person name="Staib L."/>
            <person name="Wenning M."/>
            <person name="Scherer S."/>
        </authorList>
    </citation>
    <scope>NUCLEOTIDE SEQUENCE [LARGE SCALE GENOMIC DNA]</scope>
    <source>
        <strain evidence="5 6">DSM 111018</strain>
    </source>
</reference>
<gene>
    <name evidence="5" type="ORF">HZY91_09820</name>
</gene>
<dbReference type="RefSeq" id="WP_197116077.1">
    <property type="nucleotide sequence ID" value="NZ_JACBXQ010000006.1"/>
</dbReference>
<dbReference type="NCBIfam" id="TIGR00045">
    <property type="entry name" value="glycerate kinase"/>
    <property type="match status" value="1"/>
</dbReference>
<evidence type="ECO:0000256" key="1">
    <source>
        <dbReference type="ARBA" id="ARBA00006284"/>
    </source>
</evidence>
<dbReference type="InterPro" id="IPR018193">
    <property type="entry name" value="Glyc_kinase_flavodox-like_fold"/>
</dbReference>
<dbReference type="Pfam" id="PF02595">
    <property type="entry name" value="Gly_kinase"/>
    <property type="match status" value="1"/>
</dbReference>
<dbReference type="InterPro" id="IPR036129">
    <property type="entry name" value="Glycerate_kinase_sf"/>
</dbReference>
<dbReference type="EMBL" id="JACBXQ010000006">
    <property type="protein sequence ID" value="MBG9987164.1"/>
    <property type="molecule type" value="Genomic_DNA"/>
</dbReference>
<dbReference type="Proteomes" id="UP000721415">
    <property type="component" value="Unassembled WGS sequence"/>
</dbReference>
<keyword evidence="2 4" id="KW-0808">Transferase</keyword>
<organism evidence="5 6">
    <name type="scientific">Facklamia lactis</name>
    <dbReference type="NCBI Taxonomy" id="2749967"/>
    <lineage>
        <taxon>Bacteria</taxon>
        <taxon>Bacillati</taxon>
        <taxon>Bacillota</taxon>
        <taxon>Bacilli</taxon>
        <taxon>Lactobacillales</taxon>
        <taxon>Aerococcaceae</taxon>
        <taxon>Facklamia</taxon>
    </lineage>
</organism>
<keyword evidence="3 4" id="KW-0418">Kinase</keyword>
<dbReference type="PANTHER" id="PTHR21599">
    <property type="entry name" value="GLYCERATE KINASE"/>
    <property type="match status" value="1"/>
</dbReference>
<evidence type="ECO:0000256" key="3">
    <source>
        <dbReference type="ARBA" id="ARBA00022777"/>
    </source>
</evidence>
<dbReference type="PIRSF" id="PIRSF006078">
    <property type="entry name" value="GlxK"/>
    <property type="match status" value="1"/>
</dbReference>
<dbReference type="GO" id="GO:0016301">
    <property type="term" value="F:kinase activity"/>
    <property type="evidence" value="ECO:0007669"/>
    <property type="project" value="UniProtKB-KW"/>
</dbReference>
<evidence type="ECO:0000313" key="6">
    <source>
        <dbReference type="Proteomes" id="UP000721415"/>
    </source>
</evidence>